<dbReference type="PROSITE" id="PS50109">
    <property type="entry name" value="HIS_KIN"/>
    <property type="match status" value="1"/>
</dbReference>
<proteinExistence type="predicted"/>
<keyword evidence="13 14" id="KW-0472">Membrane</keyword>
<organism evidence="17 18">
    <name type="scientific">[Eubacterium] siraeum</name>
    <dbReference type="NCBI Taxonomy" id="39492"/>
    <lineage>
        <taxon>Bacteria</taxon>
        <taxon>Bacillati</taxon>
        <taxon>Bacillota</taxon>
        <taxon>Clostridia</taxon>
        <taxon>Eubacteriales</taxon>
        <taxon>Oscillospiraceae</taxon>
        <taxon>Oscillospiraceae incertae sedis</taxon>
    </lineage>
</organism>
<evidence type="ECO:0000259" key="15">
    <source>
        <dbReference type="PROSITE" id="PS50109"/>
    </source>
</evidence>
<dbReference type="Gene3D" id="6.10.340.10">
    <property type="match status" value="1"/>
</dbReference>
<dbReference type="InterPro" id="IPR003660">
    <property type="entry name" value="HAMP_dom"/>
</dbReference>
<dbReference type="Pfam" id="PF02518">
    <property type="entry name" value="HATPase_c"/>
    <property type="match status" value="1"/>
</dbReference>
<dbReference type="InterPro" id="IPR003661">
    <property type="entry name" value="HisK_dim/P_dom"/>
</dbReference>
<dbReference type="SMART" id="SM00304">
    <property type="entry name" value="HAMP"/>
    <property type="match status" value="1"/>
</dbReference>
<keyword evidence="10" id="KW-0067">ATP-binding</keyword>
<keyword evidence="11 14" id="KW-1133">Transmembrane helix</keyword>
<keyword evidence="9" id="KW-0418">Kinase</keyword>
<evidence type="ECO:0000256" key="4">
    <source>
        <dbReference type="ARBA" id="ARBA00022475"/>
    </source>
</evidence>
<gene>
    <name evidence="17" type="primary">phoR_2</name>
    <name evidence="17" type="ORF">ERS852540_01218</name>
</gene>
<feature type="domain" description="HAMP" evidence="16">
    <location>
        <begin position="198"/>
        <end position="250"/>
    </location>
</feature>
<evidence type="ECO:0000256" key="9">
    <source>
        <dbReference type="ARBA" id="ARBA00022777"/>
    </source>
</evidence>
<evidence type="ECO:0000256" key="2">
    <source>
        <dbReference type="ARBA" id="ARBA00004651"/>
    </source>
</evidence>
<dbReference type="GO" id="GO:0005886">
    <property type="term" value="C:plasma membrane"/>
    <property type="evidence" value="ECO:0007669"/>
    <property type="project" value="UniProtKB-SubCell"/>
</dbReference>
<evidence type="ECO:0000256" key="5">
    <source>
        <dbReference type="ARBA" id="ARBA00022553"/>
    </source>
</evidence>
<evidence type="ECO:0000313" key="18">
    <source>
        <dbReference type="Proteomes" id="UP000095662"/>
    </source>
</evidence>
<evidence type="ECO:0000256" key="8">
    <source>
        <dbReference type="ARBA" id="ARBA00022741"/>
    </source>
</evidence>
<dbReference type="Gene3D" id="1.10.287.130">
    <property type="match status" value="1"/>
</dbReference>
<evidence type="ECO:0000256" key="14">
    <source>
        <dbReference type="SAM" id="Phobius"/>
    </source>
</evidence>
<dbReference type="GO" id="GO:0005524">
    <property type="term" value="F:ATP binding"/>
    <property type="evidence" value="ECO:0007669"/>
    <property type="project" value="UniProtKB-KW"/>
</dbReference>
<keyword evidence="7 14" id="KW-0812">Transmembrane</keyword>
<keyword evidence="4" id="KW-1003">Cell membrane</keyword>
<dbReference type="CDD" id="cd06225">
    <property type="entry name" value="HAMP"/>
    <property type="match status" value="1"/>
</dbReference>
<dbReference type="SMART" id="SM00387">
    <property type="entry name" value="HATPase_c"/>
    <property type="match status" value="1"/>
</dbReference>
<dbReference type="PANTHER" id="PTHR45528:SF1">
    <property type="entry name" value="SENSOR HISTIDINE KINASE CPXA"/>
    <property type="match status" value="1"/>
</dbReference>
<dbReference type="InterPro" id="IPR004358">
    <property type="entry name" value="Sig_transdc_His_kin-like_C"/>
</dbReference>
<dbReference type="InterPro" id="IPR005467">
    <property type="entry name" value="His_kinase_dom"/>
</dbReference>
<dbReference type="STRING" id="39492.ERS852540_01218"/>
<dbReference type="OrthoDB" id="2359336at2"/>
<dbReference type="CDD" id="cd00082">
    <property type="entry name" value="HisKA"/>
    <property type="match status" value="1"/>
</dbReference>
<dbReference type="Pfam" id="PF00512">
    <property type="entry name" value="HisKA"/>
    <property type="match status" value="1"/>
</dbReference>
<dbReference type="EC" id="2.7.13.3" evidence="3"/>
<protein>
    <recommendedName>
        <fullName evidence="3">histidine kinase</fullName>
        <ecNumber evidence="3">2.7.13.3</ecNumber>
    </recommendedName>
</protein>
<dbReference type="PRINTS" id="PR00344">
    <property type="entry name" value="BCTRLSENSOR"/>
</dbReference>
<dbReference type="InterPro" id="IPR003594">
    <property type="entry name" value="HATPase_dom"/>
</dbReference>
<evidence type="ECO:0000256" key="3">
    <source>
        <dbReference type="ARBA" id="ARBA00012438"/>
    </source>
</evidence>
<dbReference type="SUPFAM" id="SSF55874">
    <property type="entry name" value="ATPase domain of HSP90 chaperone/DNA topoisomerase II/histidine kinase"/>
    <property type="match status" value="1"/>
</dbReference>
<comment type="subcellular location">
    <subcellularLocation>
        <location evidence="2">Cell membrane</location>
        <topology evidence="2">Multi-pass membrane protein</topology>
    </subcellularLocation>
</comment>
<dbReference type="FunFam" id="1.10.287.130:FF:000001">
    <property type="entry name" value="Two-component sensor histidine kinase"/>
    <property type="match status" value="1"/>
</dbReference>
<dbReference type="Gene3D" id="3.30.565.10">
    <property type="entry name" value="Histidine kinase-like ATPase, C-terminal domain"/>
    <property type="match status" value="1"/>
</dbReference>
<evidence type="ECO:0000256" key="1">
    <source>
        <dbReference type="ARBA" id="ARBA00000085"/>
    </source>
</evidence>
<evidence type="ECO:0000256" key="6">
    <source>
        <dbReference type="ARBA" id="ARBA00022679"/>
    </source>
</evidence>
<evidence type="ECO:0000313" key="17">
    <source>
        <dbReference type="EMBL" id="CUQ86040.1"/>
    </source>
</evidence>
<evidence type="ECO:0000256" key="10">
    <source>
        <dbReference type="ARBA" id="ARBA00022840"/>
    </source>
</evidence>
<dbReference type="GO" id="GO:0000155">
    <property type="term" value="F:phosphorelay sensor kinase activity"/>
    <property type="evidence" value="ECO:0007669"/>
    <property type="project" value="InterPro"/>
</dbReference>
<dbReference type="InterPro" id="IPR036890">
    <property type="entry name" value="HATPase_C_sf"/>
</dbReference>
<feature type="transmembrane region" description="Helical" evidence="14">
    <location>
        <begin position="12"/>
        <end position="34"/>
    </location>
</feature>
<keyword evidence="5" id="KW-0597">Phosphoprotein</keyword>
<dbReference type="SUPFAM" id="SSF47384">
    <property type="entry name" value="Homodimeric domain of signal transducing histidine kinase"/>
    <property type="match status" value="1"/>
</dbReference>
<dbReference type="EMBL" id="CZBY01000008">
    <property type="protein sequence ID" value="CUQ86040.1"/>
    <property type="molecule type" value="Genomic_DNA"/>
</dbReference>
<dbReference type="Proteomes" id="UP000095662">
    <property type="component" value="Unassembled WGS sequence"/>
</dbReference>
<feature type="domain" description="Histidine kinase" evidence="15">
    <location>
        <begin position="258"/>
        <end position="471"/>
    </location>
</feature>
<sequence>MARRTTIANRWFLKSFSAVVIVLVLLDIVLYCMFRSYFYSTVEQTLRSELNVISTVLTRYYNSSSTGSGTNYSNEVRNTVESFTKKDRMELMMINSEGKVVITSSGFEPSNSYDMPDYDYAVKDEGGIGTYSGYQSNGEKVMAVTSLLETGNTNYNAVRVITSLSKVDKQLGIIMIFIIAISGAIIILMLVLGLYFIKSIVIPLRQISVNARKIAKGDFGVHIEEKTDDELGELCRVFNYMADELENSEKIKNDFISSVSHELRTPLTAIKGWSETIATSPGDKEVTKKGMKVISEESERLSNMVEELLDFSRIQGGRFNLNKANMDVFAELTDAVIIYSEKARQENKTLLYDEPQEIVTIFGDRNRIRQVFINIIDNAIKYSAADGHIIVATAVTDKAVIITVEDDGCGIASSDLTKVKAKFYKANSTVRGSGIGLAVADEIVAAHDGTLNIESELGRYTRVVITLPIAKKDEQ</sequence>
<dbReference type="Pfam" id="PF00672">
    <property type="entry name" value="HAMP"/>
    <property type="match status" value="1"/>
</dbReference>
<keyword evidence="8" id="KW-0547">Nucleotide-binding</keyword>
<reference evidence="17 18" key="1">
    <citation type="submission" date="2015-09" db="EMBL/GenBank/DDBJ databases">
        <authorList>
            <consortium name="Pathogen Informatics"/>
        </authorList>
    </citation>
    <scope>NUCLEOTIDE SEQUENCE [LARGE SCALE GENOMIC DNA]</scope>
    <source>
        <strain evidence="17 18">2789STDY5834928</strain>
    </source>
</reference>
<keyword evidence="12" id="KW-0902">Two-component regulatory system</keyword>
<dbReference type="InterPro" id="IPR036097">
    <property type="entry name" value="HisK_dim/P_sf"/>
</dbReference>
<feature type="transmembrane region" description="Helical" evidence="14">
    <location>
        <begin position="171"/>
        <end position="197"/>
    </location>
</feature>
<dbReference type="SMART" id="SM00388">
    <property type="entry name" value="HisKA"/>
    <property type="match status" value="1"/>
</dbReference>
<dbReference type="AlphaFoldDB" id="A0A174ZS19"/>
<dbReference type="SUPFAM" id="SSF158472">
    <property type="entry name" value="HAMP domain-like"/>
    <property type="match status" value="1"/>
</dbReference>
<evidence type="ECO:0000259" key="16">
    <source>
        <dbReference type="PROSITE" id="PS50885"/>
    </source>
</evidence>
<dbReference type="PROSITE" id="PS50885">
    <property type="entry name" value="HAMP"/>
    <property type="match status" value="1"/>
</dbReference>
<comment type="catalytic activity">
    <reaction evidence="1">
        <text>ATP + protein L-histidine = ADP + protein N-phospho-L-histidine.</text>
        <dbReference type="EC" id="2.7.13.3"/>
    </reaction>
</comment>
<keyword evidence="6 17" id="KW-0808">Transferase</keyword>
<evidence type="ECO:0000256" key="13">
    <source>
        <dbReference type="ARBA" id="ARBA00023136"/>
    </source>
</evidence>
<dbReference type="InterPro" id="IPR050398">
    <property type="entry name" value="HssS/ArlS-like"/>
</dbReference>
<evidence type="ECO:0000256" key="11">
    <source>
        <dbReference type="ARBA" id="ARBA00022989"/>
    </source>
</evidence>
<evidence type="ECO:0000256" key="12">
    <source>
        <dbReference type="ARBA" id="ARBA00023012"/>
    </source>
</evidence>
<accession>A0A174ZS19</accession>
<dbReference type="CDD" id="cd00075">
    <property type="entry name" value="HATPase"/>
    <property type="match status" value="1"/>
</dbReference>
<name>A0A174ZS19_9FIRM</name>
<dbReference type="PANTHER" id="PTHR45528">
    <property type="entry name" value="SENSOR HISTIDINE KINASE CPXA"/>
    <property type="match status" value="1"/>
</dbReference>
<evidence type="ECO:0000256" key="7">
    <source>
        <dbReference type="ARBA" id="ARBA00022692"/>
    </source>
</evidence>